<evidence type="ECO:0000256" key="1">
    <source>
        <dbReference type="SAM" id="Phobius"/>
    </source>
</evidence>
<proteinExistence type="predicted"/>
<feature type="transmembrane region" description="Helical" evidence="1">
    <location>
        <begin position="32"/>
        <end position="49"/>
    </location>
</feature>
<sequence>MFYRVVQTGASGVEIRFLDCHEALRLLRAVKLAAVTVLLASFAAFAALGRRLVGAVEGRQALSDEIARRLLHDVKTPLAALLASGEGAAPGAATCPEGALDELAEAFDRLLLLGGPSGGDPCATDAREVVLDAARLVDRDAEGSGGRLAVDAPEPARVVCDGRRVAAVLCCVAKEALAEADGCARLFARSGTAVTLGVSWEVAAGVPGNETLAPLLERLPAVEACAVEAETAARRRRVSLVYPLSHA</sequence>
<dbReference type="EMBL" id="BQKC01000001">
    <property type="protein sequence ID" value="GJM54672.1"/>
    <property type="molecule type" value="Genomic_DNA"/>
</dbReference>
<keyword evidence="1" id="KW-1133">Transmembrane helix</keyword>
<dbReference type="RefSeq" id="WP_135978173.1">
    <property type="nucleotide sequence ID" value="NZ_BQKC01000001.1"/>
</dbReference>
<evidence type="ECO:0008006" key="4">
    <source>
        <dbReference type="Google" id="ProtNLM"/>
    </source>
</evidence>
<keyword evidence="1" id="KW-0812">Transmembrane</keyword>
<evidence type="ECO:0000313" key="3">
    <source>
        <dbReference type="Proteomes" id="UP001055025"/>
    </source>
</evidence>
<accession>A0AAV5AZW0</accession>
<dbReference type="AlphaFoldDB" id="A0AAV5AZW0"/>
<keyword evidence="3" id="KW-1185">Reference proteome</keyword>
<name>A0AAV5AZW0_9ACTN</name>
<protein>
    <recommendedName>
        <fullName evidence="4">Signal transduction histidine kinase dimerisation/phosphoacceptor domain-containing protein</fullName>
    </recommendedName>
</protein>
<organism evidence="2 3">
    <name type="scientific">Granulimonas faecalis</name>
    <dbReference type="NCBI Taxonomy" id="2894155"/>
    <lineage>
        <taxon>Bacteria</taxon>
        <taxon>Bacillati</taxon>
        <taxon>Actinomycetota</taxon>
        <taxon>Coriobacteriia</taxon>
        <taxon>Coriobacteriales</taxon>
        <taxon>Kribbibacteriaceae</taxon>
        <taxon>Granulimonas</taxon>
    </lineage>
</organism>
<dbReference type="Proteomes" id="UP001055025">
    <property type="component" value="Unassembled WGS sequence"/>
</dbReference>
<evidence type="ECO:0000313" key="2">
    <source>
        <dbReference type="EMBL" id="GJM54672.1"/>
    </source>
</evidence>
<keyword evidence="1" id="KW-0472">Membrane</keyword>
<comment type="caution">
    <text evidence="2">The sequence shown here is derived from an EMBL/GenBank/DDBJ whole genome shotgun (WGS) entry which is preliminary data.</text>
</comment>
<reference evidence="2" key="1">
    <citation type="journal article" date="2022" name="Int. J. Syst. Evol. Microbiol.">
        <title>Granulimonas faecalis gen. nov., sp. nov., and Leptogranulimonas caecicola gen. nov., sp. nov., novel lactate-producing Atopobiaceae bacteria isolated from mouse intestines, and an emended description of the family Atopobiaceae.</title>
        <authorList>
            <person name="Morinaga K."/>
            <person name="Kusada H."/>
            <person name="Sakamoto S."/>
            <person name="Murakami T."/>
            <person name="Toyoda A."/>
            <person name="Mori H."/>
            <person name="Meng X.Y."/>
            <person name="Takashino M."/>
            <person name="Murotomi K."/>
            <person name="Tamaki H."/>
        </authorList>
    </citation>
    <scope>NUCLEOTIDE SEQUENCE</scope>
    <source>
        <strain evidence="2">OPF53</strain>
    </source>
</reference>
<gene>
    <name evidence="2" type="ORF">ATOP_03270</name>
</gene>